<evidence type="ECO:0000256" key="1">
    <source>
        <dbReference type="SAM" id="MobiDB-lite"/>
    </source>
</evidence>
<reference evidence="2 3" key="1">
    <citation type="journal article" date="2019" name="Genome Biol. Evol.">
        <title>Insights into the evolution of the New World diploid cottons (Gossypium, subgenus Houzingenia) based on genome sequencing.</title>
        <authorList>
            <person name="Grover C.E."/>
            <person name="Arick M.A. 2nd"/>
            <person name="Thrash A."/>
            <person name="Conover J.L."/>
            <person name="Sanders W.S."/>
            <person name="Peterson D.G."/>
            <person name="Frelichowski J.E."/>
            <person name="Scheffler J.A."/>
            <person name="Scheffler B.E."/>
            <person name="Wendel J.F."/>
        </authorList>
    </citation>
    <scope>NUCLEOTIDE SEQUENCE [LARGE SCALE GENOMIC DNA]</scope>
    <source>
        <strain evidence="2">5</strain>
        <tissue evidence="2">Leaf</tissue>
    </source>
</reference>
<dbReference type="Proteomes" id="UP000593579">
    <property type="component" value="Unassembled WGS sequence"/>
</dbReference>
<name>A0A7J9CU27_GOSGO</name>
<dbReference type="EMBL" id="JABEZY010000013">
    <property type="protein sequence ID" value="MBA0751858.1"/>
    <property type="molecule type" value="Genomic_DNA"/>
</dbReference>
<dbReference type="AlphaFoldDB" id="A0A7J9CU27"/>
<keyword evidence="3" id="KW-1185">Reference proteome</keyword>
<organism evidence="2 3">
    <name type="scientific">Gossypium gossypioides</name>
    <name type="common">Mexican cotton</name>
    <name type="synonym">Selera gossypioides</name>
    <dbReference type="NCBI Taxonomy" id="34282"/>
    <lineage>
        <taxon>Eukaryota</taxon>
        <taxon>Viridiplantae</taxon>
        <taxon>Streptophyta</taxon>
        <taxon>Embryophyta</taxon>
        <taxon>Tracheophyta</taxon>
        <taxon>Spermatophyta</taxon>
        <taxon>Magnoliopsida</taxon>
        <taxon>eudicotyledons</taxon>
        <taxon>Gunneridae</taxon>
        <taxon>Pentapetalae</taxon>
        <taxon>rosids</taxon>
        <taxon>malvids</taxon>
        <taxon>Malvales</taxon>
        <taxon>Malvaceae</taxon>
        <taxon>Malvoideae</taxon>
        <taxon>Gossypium</taxon>
    </lineage>
</organism>
<protein>
    <submittedName>
        <fullName evidence="2">Uncharacterized protein</fullName>
    </submittedName>
</protein>
<sequence>MLAQAKTMKEYKNSSLNCVAQ</sequence>
<evidence type="ECO:0000313" key="3">
    <source>
        <dbReference type="Proteomes" id="UP000593579"/>
    </source>
</evidence>
<accession>A0A7J9CU27</accession>
<gene>
    <name evidence="2" type="ORF">Gogos_000751</name>
</gene>
<feature type="region of interest" description="Disordered" evidence="1">
    <location>
        <begin position="1"/>
        <end position="21"/>
    </location>
</feature>
<comment type="caution">
    <text evidence="2">The sequence shown here is derived from an EMBL/GenBank/DDBJ whole genome shotgun (WGS) entry which is preliminary data.</text>
</comment>
<proteinExistence type="predicted"/>
<evidence type="ECO:0000313" key="2">
    <source>
        <dbReference type="EMBL" id="MBA0751858.1"/>
    </source>
</evidence>